<gene>
    <name evidence="1" type="ORF">AACH06_17120</name>
</gene>
<dbReference type="Proteomes" id="UP001371218">
    <property type="component" value="Unassembled WGS sequence"/>
</dbReference>
<reference evidence="1 2" key="1">
    <citation type="submission" date="2024-04" db="EMBL/GenBank/DDBJ databases">
        <title>Novel species of the genus Ideonella isolated from streams.</title>
        <authorList>
            <person name="Lu H."/>
        </authorList>
    </citation>
    <scope>NUCLEOTIDE SEQUENCE [LARGE SCALE GENOMIC DNA]</scope>
    <source>
        <strain evidence="1 2">DXS29W</strain>
    </source>
</reference>
<comment type="caution">
    <text evidence="1">The sequence shown here is derived from an EMBL/GenBank/DDBJ whole genome shotgun (WGS) entry which is preliminary data.</text>
</comment>
<name>A0ABU9BRF7_9BURK</name>
<sequence length="152" mass="16765">MAGTLLASAHAGARLEANLVFADLSNPPNPEIGETIRLIAEQATPICWKNDLGLLYIKQRPLGITDDLFRRAVVDDDGKSKKTLGDLLLWNKNSGADGFDGAIVYVNAPSPRLIGFNAKTMRREWYPLNDTKDPKKVEFAFCLVKPDIVRAL</sequence>
<accession>A0ABU9BRF7</accession>
<organism evidence="1 2">
    <name type="scientific">Ideonella lacteola</name>
    <dbReference type="NCBI Taxonomy" id="2984193"/>
    <lineage>
        <taxon>Bacteria</taxon>
        <taxon>Pseudomonadati</taxon>
        <taxon>Pseudomonadota</taxon>
        <taxon>Betaproteobacteria</taxon>
        <taxon>Burkholderiales</taxon>
        <taxon>Sphaerotilaceae</taxon>
        <taxon>Ideonella</taxon>
    </lineage>
</organism>
<evidence type="ECO:0000313" key="2">
    <source>
        <dbReference type="Proteomes" id="UP001371218"/>
    </source>
</evidence>
<dbReference type="RefSeq" id="WP_341426968.1">
    <property type="nucleotide sequence ID" value="NZ_JBBUTG010000011.1"/>
</dbReference>
<proteinExistence type="predicted"/>
<evidence type="ECO:0000313" key="1">
    <source>
        <dbReference type="EMBL" id="MEK8032546.1"/>
    </source>
</evidence>
<dbReference type="EMBL" id="JBBUTG010000011">
    <property type="protein sequence ID" value="MEK8032546.1"/>
    <property type="molecule type" value="Genomic_DNA"/>
</dbReference>
<keyword evidence="2" id="KW-1185">Reference proteome</keyword>
<protein>
    <submittedName>
        <fullName evidence="1">Uncharacterized protein</fullName>
    </submittedName>
</protein>